<comment type="caution">
    <text evidence="1">The sequence shown here is derived from an EMBL/GenBank/DDBJ whole genome shotgun (WGS) entry which is preliminary data.</text>
</comment>
<name>W9CXP1_SCLBF</name>
<gene>
    <name evidence="1" type="ORF">SBOR_0255</name>
</gene>
<evidence type="ECO:0000313" key="1">
    <source>
        <dbReference type="EMBL" id="ESZ99385.1"/>
    </source>
</evidence>
<organism evidence="1 2">
    <name type="scientific">Sclerotinia borealis (strain F-4128)</name>
    <dbReference type="NCBI Taxonomy" id="1432307"/>
    <lineage>
        <taxon>Eukaryota</taxon>
        <taxon>Fungi</taxon>
        <taxon>Dikarya</taxon>
        <taxon>Ascomycota</taxon>
        <taxon>Pezizomycotina</taxon>
        <taxon>Leotiomycetes</taxon>
        <taxon>Helotiales</taxon>
        <taxon>Sclerotiniaceae</taxon>
        <taxon>Sclerotinia</taxon>
    </lineage>
</organism>
<dbReference type="EMBL" id="AYSA01000007">
    <property type="protein sequence ID" value="ESZ99385.1"/>
    <property type="molecule type" value="Genomic_DNA"/>
</dbReference>
<dbReference type="HOGENOM" id="CLU_2062829_0_0_1"/>
<proteinExistence type="predicted"/>
<protein>
    <submittedName>
        <fullName evidence="1">Uncharacterized protein</fullName>
    </submittedName>
</protein>
<reference evidence="1 2" key="1">
    <citation type="journal article" date="2014" name="Genome Announc.">
        <title>Draft genome sequence of Sclerotinia borealis, a psychrophilic plant pathogenic fungus.</title>
        <authorList>
            <person name="Mardanov A.V."/>
            <person name="Beletsky A.V."/>
            <person name="Kadnikov V.V."/>
            <person name="Ignatov A.N."/>
            <person name="Ravin N.V."/>
        </authorList>
    </citation>
    <scope>NUCLEOTIDE SEQUENCE [LARGE SCALE GENOMIC DNA]</scope>
    <source>
        <strain evidence="2">F-4157</strain>
    </source>
</reference>
<evidence type="ECO:0000313" key="2">
    <source>
        <dbReference type="Proteomes" id="UP000019487"/>
    </source>
</evidence>
<dbReference type="Proteomes" id="UP000019487">
    <property type="component" value="Unassembled WGS sequence"/>
</dbReference>
<accession>W9CXP1</accession>
<keyword evidence="2" id="KW-1185">Reference proteome</keyword>
<sequence>MPAIQDLIALSKRRHKAIATPSAGSRIPKGFGKIVCEMGGKGKEGDSAASLYGLGLEGWARAGPPSDSSAEDGLVTCTVGAGNELRVEERVWAYEEEGKQVKSYPDLRKCCCIKEVEEA</sequence>
<dbReference type="AlphaFoldDB" id="W9CXP1"/>